<dbReference type="PANTHER" id="PTHR22716:SF1">
    <property type="entry name" value="ETS CLASS TRANSCRIPTION FACTOR-RELATED"/>
    <property type="match status" value="1"/>
</dbReference>
<dbReference type="PANTHER" id="PTHR22716">
    <property type="entry name" value="ETS CLASS TRANSCRIPTION FACTOR-RELATED-RELATED"/>
    <property type="match status" value="1"/>
</dbReference>
<accession>A0A2G5TQS5</accession>
<keyword evidence="3" id="KW-1185">Reference proteome</keyword>
<name>A0A2G5TQS5_9PELO</name>
<dbReference type="InterPro" id="IPR040129">
    <property type="entry name" value="Lin-15B-like"/>
</dbReference>
<reference evidence="3" key="1">
    <citation type="submission" date="2017-10" db="EMBL/GenBank/DDBJ databases">
        <title>Rapid genome shrinkage in a self-fertile nematode reveals novel sperm competition proteins.</title>
        <authorList>
            <person name="Yin D."/>
            <person name="Schwarz E.M."/>
            <person name="Thomas C.G."/>
            <person name="Felde R.L."/>
            <person name="Korf I.F."/>
            <person name="Cutter A.D."/>
            <person name="Schartner C.M."/>
            <person name="Ralston E.J."/>
            <person name="Meyer B.J."/>
            <person name="Haag E.S."/>
        </authorList>
    </citation>
    <scope>NUCLEOTIDE SEQUENCE [LARGE SCALE GENOMIC DNA]</scope>
    <source>
        <strain evidence="3">JU1422</strain>
    </source>
</reference>
<gene>
    <name evidence="2" type="primary">Cnig_chr_V.g21146</name>
    <name evidence="2" type="ORF">B9Z55_021146</name>
</gene>
<evidence type="ECO:0000313" key="2">
    <source>
        <dbReference type="EMBL" id="PIC29624.1"/>
    </source>
</evidence>
<organism evidence="2 3">
    <name type="scientific">Caenorhabditis nigoni</name>
    <dbReference type="NCBI Taxonomy" id="1611254"/>
    <lineage>
        <taxon>Eukaryota</taxon>
        <taxon>Metazoa</taxon>
        <taxon>Ecdysozoa</taxon>
        <taxon>Nematoda</taxon>
        <taxon>Chromadorea</taxon>
        <taxon>Rhabditida</taxon>
        <taxon>Rhabditina</taxon>
        <taxon>Rhabditomorpha</taxon>
        <taxon>Rhabditoidea</taxon>
        <taxon>Rhabditidae</taxon>
        <taxon>Peloderinae</taxon>
        <taxon>Caenorhabditis</taxon>
    </lineage>
</organism>
<proteinExistence type="predicted"/>
<dbReference type="AlphaFoldDB" id="A0A2G5TQS5"/>
<dbReference type="InterPro" id="IPR057432">
    <property type="entry name" value="Lin-15A/B-like_dom"/>
</dbReference>
<protein>
    <recommendedName>
        <fullName evidence="1">Lin-15A/B-like domain-containing protein</fullName>
    </recommendedName>
</protein>
<dbReference type="Proteomes" id="UP000230233">
    <property type="component" value="Chromosome V"/>
</dbReference>
<dbReference type="GO" id="GO:0040027">
    <property type="term" value="P:negative regulation of vulval development"/>
    <property type="evidence" value="ECO:0007669"/>
    <property type="project" value="InterPro"/>
</dbReference>
<comment type="caution">
    <text evidence="2">The sequence shown here is derived from an EMBL/GenBank/DDBJ whole genome shotgun (WGS) entry which is preliminary data.</text>
</comment>
<sequence>MVIMIGCILRCTHSVKQAVSYITDKAGGTCYSDCEKTIDEIFEYLGVTSIQEFLDSSVLILGGLMNIAKKIDSNFTIYHFIDAFKSLFLKNQQFHNNL</sequence>
<feature type="domain" description="Lin-15A/B-like" evidence="1">
    <location>
        <begin position="1"/>
        <end position="95"/>
    </location>
</feature>
<evidence type="ECO:0000313" key="3">
    <source>
        <dbReference type="Proteomes" id="UP000230233"/>
    </source>
</evidence>
<dbReference type="Pfam" id="PF25375">
    <property type="entry name" value="Lin-15B"/>
    <property type="match status" value="1"/>
</dbReference>
<dbReference type="EMBL" id="PDUG01000005">
    <property type="protein sequence ID" value="PIC29624.1"/>
    <property type="molecule type" value="Genomic_DNA"/>
</dbReference>
<evidence type="ECO:0000259" key="1">
    <source>
        <dbReference type="Pfam" id="PF25375"/>
    </source>
</evidence>